<gene>
    <name evidence="1" type="ORF">Poly30_49000</name>
</gene>
<evidence type="ECO:0000313" key="1">
    <source>
        <dbReference type="EMBL" id="QDV09342.1"/>
    </source>
</evidence>
<accession>A0A518EZ23</accession>
<dbReference type="Proteomes" id="UP000320390">
    <property type="component" value="Chromosome"/>
</dbReference>
<organism evidence="1 2">
    <name type="scientific">Saltatorellus ferox</name>
    <dbReference type="NCBI Taxonomy" id="2528018"/>
    <lineage>
        <taxon>Bacteria</taxon>
        <taxon>Pseudomonadati</taxon>
        <taxon>Planctomycetota</taxon>
        <taxon>Planctomycetia</taxon>
        <taxon>Planctomycetia incertae sedis</taxon>
        <taxon>Saltatorellus</taxon>
    </lineage>
</organism>
<dbReference type="AlphaFoldDB" id="A0A518EZ23"/>
<evidence type="ECO:0000313" key="2">
    <source>
        <dbReference type="Proteomes" id="UP000320390"/>
    </source>
</evidence>
<protein>
    <submittedName>
        <fullName evidence="1">Uncharacterized protein</fullName>
    </submittedName>
</protein>
<dbReference type="EMBL" id="CP036434">
    <property type="protein sequence ID" value="QDV09342.1"/>
    <property type="molecule type" value="Genomic_DNA"/>
</dbReference>
<keyword evidence="2" id="KW-1185">Reference proteome</keyword>
<reference evidence="1 2" key="1">
    <citation type="submission" date="2019-02" db="EMBL/GenBank/DDBJ databases">
        <title>Deep-cultivation of Planctomycetes and their phenomic and genomic characterization uncovers novel biology.</title>
        <authorList>
            <person name="Wiegand S."/>
            <person name="Jogler M."/>
            <person name="Boedeker C."/>
            <person name="Pinto D."/>
            <person name="Vollmers J."/>
            <person name="Rivas-Marin E."/>
            <person name="Kohn T."/>
            <person name="Peeters S.H."/>
            <person name="Heuer A."/>
            <person name="Rast P."/>
            <person name="Oberbeckmann S."/>
            <person name="Bunk B."/>
            <person name="Jeske O."/>
            <person name="Meyerdierks A."/>
            <person name="Storesund J.E."/>
            <person name="Kallscheuer N."/>
            <person name="Luecker S."/>
            <person name="Lage O.M."/>
            <person name="Pohl T."/>
            <person name="Merkel B.J."/>
            <person name="Hornburger P."/>
            <person name="Mueller R.-W."/>
            <person name="Bruemmer F."/>
            <person name="Labrenz M."/>
            <person name="Spormann A.M."/>
            <person name="Op den Camp H."/>
            <person name="Overmann J."/>
            <person name="Amann R."/>
            <person name="Jetten M.S.M."/>
            <person name="Mascher T."/>
            <person name="Medema M.H."/>
            <person name="Devos D.P."/>
            <person name="Kaster A.-K."/>
            <person name="Ovreas L."/>
            <person name="Rohde M."/>
            <person name="Galperin M.Y."/>
            <person name="Jogler C."/>
        </authorList>
    </citation>
    <scope>NUCLEOTIDE SEQUENCE [LARGE SCALE GENOMIC DNA]</scope>
    <source>
        <strain evidence="1 2">Poly30</strain>
    </source>
</reference>
<name>A0A518EZ23_9BACT</name>
<dbReference type="RefSeq" id="WP_145203533.1">
    <property type="nucleotide sequence ID" value="NZ_CP036434.1"/>
</dbReference>
<sequence>MKWVQSPRALLVLSAIVLVVLVVGAAWRSGPEDLSVTVVARTGEAHAAERAKPAGTALASVLADSVEPGARESLSVSRAAAALDVADDSSRLSVRVKSGRRPVPGADVSVRVGDEPISGDAARTDRRGRTQLDVMPGTAVEIVVRARGTAAEVRQAVTTPPPGERRTVVVDLSSYRSTLPVKIQVVSYPSGLPLSGARIRFEPKFRPRDWAPVDARTDAKGFASVPWLADGSYVVSAQGHGQVEVPSPTDAERESVCVELPEDARLYGQLVQDSVQGDHGPVPPELRVVEGESLEEVRPRQRSVSGSTKGALEQAEWTDATLEPWKGAGVGHAKFFIDESGRWRIRGLRFRSPGETKHLSLMVSHTGGERTLATGIEVRPGALIEVQDIYADAPSVDLQLRDASGSVSTGGFRVTLERTETDQGVLEHTAWIDETGRLFLPRLPKGRWLVSQEARFVTRNRKYGERLVKQAAAEFGVFDHLGPRAYDLVLKEEPTASGPVPILTR</sequence>
<proteinExistence type="predicted"/>